<dbReference type="Gene3D" id="3.40.120.10">
    <property type="entry name" value="Alpha-D-Glucose-1,6-Bisphosphate, subunit A, domain 3"/>
    <property type="match status" value="3"/>
</dbReference>
<dbReference type="SUPFAM" id="SSF55957">
    <property type="entry name" value="Phosphoglucomutase, C-terminal domain"/>
    <property type="match status" value="1"/>
</dbReference>
<evidence type="ECO:0000313" key="11">
    <source>
        <dbReference type="EMBL" id="QQL44192.1"/>
    </source>
</evidence>
<feature type="domain" description="Alpha-D-phosphohexomutase alpha/beta/alpha" evidence="9">
    <location>
        <begin position="245"/>
        <end position="347"/>
    </location>
</feature>
<dbReference type="Gene3D" id="3.30.310.50">
    <property type="entry name" value="Alpha-D-phosphohexomutase, C-terminal domain"/>
    <property type="match status" value="1"/>
</dbReference>
<dbReference type="InterPro" id="IPR005845">
    <property type="entry name" value="A-D-PHexomutase_a/b/a-II"/>
</dbReference>
<dbReference type="InterPro" id="IPR005846">
    <property type="entry name" value="A-D-PHexomutase_a/b/a-III"/>
</dbReference>
<dbReference type="KEGG" id="soa:G3M56_009830"/>
<reference evidence="11 12" key="1">
    <citation type="submission" date="2020-12" db="EMBL/GenBank/DDBJ databases">
        <title>Sulforoseuscoccus oceanibium gen. nov., sp. nov., a representative of the phylum Verrucomicrobia with special cytoplasmic membrane, and proposal of Sulforoseuscoccusaceae fam. nov.</title>
        <authorList>
            <person name="Xi F."/>
        </authorList>
    </citation>
    <scope>NUCLEOTIDE SEQUENCE [LARGE SCALE GENOMIC DNA]</scope>
    <source>
        <strain evidence="11 12">T37</strain>
    </source>
</reference>
<name>A0A6B3L345_9BACT</name>
<dbReference type="InterPro" id="IPR016066">
    <property type="entry name" value="A-D-PHexomutase_CS"/>
</dbReference>
<keyword evidence="3" id="KW-0597">Phosphoprotein</keyword>
<dbReference type="GO" id="GO:0008973">
    <property type="term" value="F:phosphopentomutase activity"/>
    <property type="evidence" value="ECO:0007669"/>
    <property type="project" value="TreeGrafter"/>
</dbReference>
<protein>
    <submittedName>
        <fullName evidence="11">Phospho-sugar mutase</fullName>
    </submittedName>
</protein>
<dbReference type="InterPro" id="IPR005843">
    <property type="entry name" value="A-D-PHexomutase_C"/>
</dbReference>
<evidence type="ECO:0000256" key="6">
    <source>
        <dbReference type="ARBA" id="ARBA00023235"/>
    </source>
</evidence>
<keyword evidence="12" id="KW-1185">Reference proteome</keyword>
<evidence type="ECO:0000256" key="1">
    <source>
        <dbReference type="ARBA" id="ARBA00001946"/>
    </source>
</evidence>
<dbReference type="InterPro" id="IPR016055">
    <property type="entry name" value="A-D-PHexomutase_a/b/a-I/II/III"/>
</dbReference>
<gene>
    <name evidence="11" type="ORF">G3M56_009830</name>
</gene>
<evidence type="ECO:0000259" key="7">
    <source>
        <dbReference type="Pfam" id="PF00408"/>
    </source>
</evidence>
<keyword evidence="5" id="KW-0460">Magnesium</keyword>
<dbReference type="InterPro" id="IPR005844">
    <property type="entry name" value="A-D-PHexomutase_a/b/a-I"/>
</dbReference>
<comment type="cofactor">
    <cofactor evidence="1">
        <name>Mg(2+)</name>
        <dbReference type="ChEBI" id="CHEBI:18420"/>
    </cofactor>
</comment>
<evidence type="ECO:0000256" key="5">
    <source>
        <dbReference type="ARBA" id="ARBA00022842"/>
    </source>
</evidence>
<evidence type="ECO:0000313" key="12">
    <source>
        <dbReference type="Proteomes" id="UP000475117"/>
    </source>
</evidence>
<dbReference type="PRINTS" id="PR00509">
    <property type="entry name" value="PGMPMM"/>
</dbReference>
<feature type="domain" description="Alpha-D-phosphohexomutase alpha/beta/alpha" evidence="10">
    <location>
        <begin position="384"/>
        <end position="511"/>
    </location>
</feature>
<dbReference type="Proteomes" id="UP000475117">
    <property type="component" value="Chromosome"/>
</dbReference>
<sequence>MSTLQEKLTAARDGGQILESTFDNIHSLLDSSSNPLAEASITELVEGGEWAELNDRFFRKLAFGTGGLRGRTVGKVVTSAEQGSADEGARPEYPCVGTNSMNFFNLSRAMQGLVKFIQREHQGEGKPSIAIAHDTRHFSREFAEFCAKVATDLGVDAYLFATAVATPELSFAVRHLRTSAGVVLTASHNPSHDNGFKVSFSDGAQLIEPQATQLIELVNEVRSEQYDPVADQGTLHSVGNEMDEAYMKTLESLLLNPQLVADAEPPKIVFTNLHGVGGHIAVPILERLGMPCDTVAEQDVQDGAFPTVASPNPENAPALQMAVDQANATGADIVIGTDPDCDRMGVAVRGKDGQLHLLTGNQTGSLMTYYRVKTMIDQGIITDANREQAVVIKTFVTSALQDAICEHYGVGCVNTLTGFKYIAAKMKKYEAAIPTDLYDDYRSLSAEKSRELRLAHSRFYIFGAEESYGYLGNDAIRDKDGNGAVVMFAELAAYAKSLGKTIIELLDDIYKLFGYFLEVNKSKVFEGAEGAAKIAKLAASYADNPPAEVDGSKVVNVRDFSKDEIYDEEGDLIPKEKMLFVDLEDGRSFAVRPSGTEPKIKYYLFANRRPDEGSSLSDAQLATAKAEVGASIDSLWAALESDIDERLA</sequence>
<dbReference type="PROSITE" id="PS00710">
    <property type="entry name" value="PGM_PMM"/>
    <property type="match status" value="1"/>
</dbReference>
<dbReference type="Pfam" id="PF00408">
    <property type="entry name" value="PGM_PMM_IV"/>
    <property type="match status" value="1"/>
</dbReference>
<evidence type="ECO:0000256" key="3">
    <source>
        <dbReference type="ARBA" id="ARBA00022553"/>
    </source>
</evidence>
<proteinExistence type="inferred from homology"/>
<evidence type="ECO:0000256" key="2">
    <source>
        <dbReference type="ARBA" id="ARBA00010231"/>
    </source>
</evidence>
<keyword evidence="6" id="KW-0413">Isomerase</keyword>
<dbReference type="PANTHER" id="PTHR45745">
    <property type="entry name" value="PHOSPHOMANNOMUTASE 45A"/>
    <property type="match status" value="1"/>
</dbReference>
<dbReference type="AlphaFoldDB" id="A0A6B3L345"/>
<dbReference type="InterPro" id="IPR005841">
    <property type="entry name" value="Alpha-D-phosphohexomutase_SF"/>
</dbReference>
<evidence type="ECO:0000259" key="9">
    <source>
        <dbReference type="Pfam" id="PF02879"/>
    </source>
</evidence>
<dbReference type="InterPro" id="IPR036900">
    <property type="entry name" value="A-D-PHexomutase_C_sf"/>
</dbReference>
<feature type="domain" description="Alpha-D-phosphohexomutase alpha/beta/alpha" evidence="8">
    <location>
        <begin position="97"/>
        <end position="222"/>
    </location>
</feature>
<keyword evidence="4" id="KW-0479">Metal-binding</keyword>
<dbReference type="CDD" id="cd05799">
    <property type="entry name" value="PGM2"/>
    <property type="match status" value="1"/>
</dbReference>
<dbReference type="Pfam" id="PF02880">
    <property type="entry name" value="PGM_PMM_III"/>
    <property type="match status" value="1"/>
</dbReference>
<accession>A0A6B3L345</accession>
<dbReference type="GO" id="GO:0005975">
    <property type="term" value="P:carbohydrate metabolic process"/>
    <property type="evidence" value="ECO:0007669"/>
    <property type="project" value="InterPro"/>
</dbReference>
<dbReference type="GO" id="GO:0000287">
    <property type="term" value="F:magnesium ion binding"/>
    <property type="evidence" value="ECO:0007669"/>
    <property type="project" value="InterPro"/>
</dbReference>
<comment type="similarity">
    <text evidence="2">Belongs to the phosphohexose mutase family.</text>
</comment>
<dbReference type="PANTHER" id="PTHR45745:SF1">
    <property type="entry name" value="PHOSPHOGLUCOMUTASE 2B-RELATED"/>
    <property type="match status" value="1"/>
</dbReference>
<dbReference type="Pfam" id="PF02878">
    <property type="entry name" value="PGM_PMM_I"/>
    <property type="match status" value="1"/>
</dbReference>
<evidence type="ECO:0000259" key="8">
    <source>
        <dbReference type="Pfam" id="PF02878"/>
    </source>
</evidence>
<organism evidence="11 12">
    <name type="scientific">Sulfuriroseicoccus oceanibius</name>
    <dbReference type="NCBI Taxonomy" id="2707525"/>
    <lineage>
        <taxon>Bacteria</taxon>
        <taxon>Pseudomonadati</taxon>
        <taxon>Verrucomicrobiota</taxon>
        <taxon>Verrucomicrobiia</taxon>
        <taxon>Verrucomicrobiales</taxon>
        <taxon>Verrucomicrobiaceae</taxon>
        <taxon>Sulfuriroseicoccus</taxon>
    </lineage>
</organism>
<evidence type="ECO:0000256" key="4">
    <source>
        <dbReference type="ARBA" id="ARBA00022723"/>
    </source>
</evidence>
<dbReference type="GO" id="GO:0006166">
    <property type="term" value="P:purine ribonucleoside salvage"/>
    <property type="evidence" value="ECO:0007669"/>
    <property type="project" value="TreeGrafter"/>
</dbReference>
<dbReference type="EMBL" id="CP066776">
    <property type="protein sequence ID" value="QQL44192.1"/>
    <property type="molecule type" value="Genomic_DNA"/>
</dbReference>
<dbReference type="RefSeq" id="WP_164362450.1">
    <property type="nucleotide sequence ID" value="NZ_CP066776.1"/>
</dbReference>
<dbReference type="SUPFAM" id="SSF53738">
    <property type="entry name" value="Phosphoglucomutase, first 3 domains"/>
    <property type="match status" value="3"/>
</dbReference>
<evidence type="ECO:0000259" key="10">
    <source>
        <dbReference type="Pfam" id="PF02880"/>
    </source>
</evidence>
<feature type="domain" description="Alpha-D-phosphohexomutase C-terminal" evidence="7">
    <location>
        <begin position="555"/>
        <end position="603"/>
    </location>
</feature>
<dbReference type="Pfam" id="PF02879">
    <property type="entry name" value="PGM_PMM_II"/>
    <property type="match status" value="1"/>
</dbReference>